<dbReference type="SUPFAM" id="SSF55729">
    <property type="entry name" value="Acyl-CoA N-acyltransferases (Nat)"/>
    <property type="match status" value="1"/>
</dbReference>
<comment type="caution">
    <text evidence="2">The sequence shown here is derived from an EMBL/GenBank/DDBJ whole genome shotgun (WGS) entry which is preliminary data.</text>
</comment>
<keyword evidence="3" id="KW-1185">Reference proteome</keyword>
<reference evidence="2" key="1">
    <citation type="submission" date="2020-11" db="EMBL/GenBank/DDBJ databases">
        <authorList>
            <consortium name="DOE Joint Genome Institute"/>
            <person name="Ahrendt S."/>
            <person name="Riley R."/>
            <person name="Andreopoulos W."/>
            <person name="Labutti K."/>
            <person name="Pangilinan J."/>
            <person name="Ruiz-Duenas F.J."/>
            <person name="Barrasa J.M."/>
            <person name="Sanchez-Garcia M."/>
            <person name="Camarero S."/>
            <person name="Miyauchi S."/>
            <person name="Serrano A."/>
            <person name="Linde D."/>
            <person name="Babiker R."/>
            <person name="Drula E."/>
            <person name="Ayuso-Fernandez I."/>
            <person name="Pacheco R."/>
            <person name="Padilla G."/>
            <person name="Ferreira P."/>
            <person name="Barriuso J."/>
            <person name="Kellner H."/>
            <person name="Castanera R."/>
            <person name="Alfaro M."/>
            <person name="Ramirez L."/>
            <person name="Pisabarro A.G."/>
            <person name="Kuo A."/>
            <person name="Tritt A."/>
            <person name="Lipzen A."/>
            <person name="He G."/>
            <person name="Yan M."/>
            <person name="Ng V."/>
            <person name="Cullen D."/>
            <person name="Martin F."/>
            <person name="Rosso M.-N."/>
            <person name="Henrissat B."/>
            <person name="Hibbett D."/>
            <person name="Martinez A.T."/>
            <person name="Grigoriev I.V."/>
        </authorList>
    </citation>
    <scope>NUCLEOTIDE SEQUENCE</scope>
    <source>
        <strain evidence="2">CBS 247.69</strain>
    </source>
</reference>
<dbReference type="InterPro" id="IPR000182">
    <property type="entry name" value="GNAT_dom"/>
</dbReference>
<dbReference type="EMBL" id="MU150234">
    <property type="protein sequence ID" value="KAF9468080.1"/>
    <property type="molecule type" value="Genomic_DNA"/>
</dbReference>
<dbReference type="InterPro" id="IPR051908">
    <property type="entry name" value="Ribosomal_N-acetyltransferase"/>
</dbReference>
<dbReference type="OrthoDB" id="41238at2759"/>
<gene>
    <name evidence="2" type="ORF">BDZ94DRAFT_1247134</name>
</gene>
<organism evidence="2 3">
    <name type="scientific">Collybia nuda</name>
    <dbReference type="NCBI Taxonomy" id="64659"/>
    <lineage>
        <taxon>Eukaryota</taxon>
        <taxon>Fungi</taxon>
        <taxon>Dikarya</taxon>
        <taxon>Basidiomycota</taxon>
        <taxon>Agaricomycotina</taxon>
        <taxon>Agaricomycetes</taxon>
        <taxon>Agaricomycetidae</taxon>
        <taxon>Agaricales</taxon>
        <taxon>Tricholomatineae</taxon>
        <taxon>Clitocybaceae</taxon>
        <taxon>Collybia</taxon>
    </lineage>
</organism>
<dbReference type="AlphaFoldDB" id="A0A9P5YI89"/>
<dbReference type="Pfam" id="PF13302">
    <property type="entry name" value="Acetyltransf_3"/>
    <property type="match status" value="1"/>
</dbReference>
<evidence type="ECO:0000313" key="3">
    <source>
        <dbReference type="Proteomes" id="UP000807353"/>
    </source>
</evidence>
<name>A0A9P5YI89_9AGAR</name>
<proteinExistence type="predicted"/>
<dbReference type="GO" id="GO:1990189">
    <property type="term" value="F:protein N-terminal-serine acetyltransferase activity"/>
    <property type="evidence" value="ECO:0007669"/>
    <property type="project" value="TreeGrafter"/>
</dbReference>
<evidence type="ECO:0000259" key="1">
    <source>
        <dbReference type="Pfam" id="PF13302"/>
    </source>
</evidence>
<feature type="domain" description="N-acetyltransferase" evidence="1">
    <location>
        <begin position="44"/>
        <end position="192"/>
    </location>
</feature>
<dbReference type="Gene3D" id="3.40.630.30">
    <property type="match status" value="1"/>
</dbReference>
<dbReference type="InterPro" id="IPR016181">
    <property type="entry name" value="Acyl_CoA_acyltransferase"/>
</dbReference>
<sequence>MSVVNNYEPPRPPTESYLDPVEPYDINFCLPIPASLETDRVKLAPFNPSIHGKPFFTAYDKAQDSLGQYLPISLTTYQKFLAYLEGVRVDPNAVLFAIIDKTRSNEGDLSACLAGVIGFLNTAKDNFVVEIAPVIILPTFQRTFVTTNAIGILLKYCLDLPPQGGIGFRRVTWTAHQNNQASVKAAERMGMKREGHLRWTWAISSEKIGEKCGEGRGDALGRDSILLAICWDDWERGTREEVKKLVDRL</sequence>
<dbReference type="PANTHER" id="PTHR43441:SF5">
    <property type="entry name" value="FAMILY ACETYLTRANSFERASE, PUTATIVE-RELATED"/>
    <property type="match status" value="1"/>
</dbReference>
<evidence type="ECO:0000313" key="2">
    <source>
        <dbReference type="EMBL" id="KAF9468080.1"/>
    </source>
</evidence>
<dbReference type="PANTHER" id="PTHR43441">
    <property type="entry name" value="RIBOSOMAL-PROTEIN-SERINE ACETYLTRANSFERASE"/>
    <property type="match status" value="1"/>
</dbReference>
<protein>
    <submittedName>
        <fullName evidence="2">Acyl-CoA N-acyltransferase</fullName>
    </submittedName>
</protein>
<dbReference type="Proteomes" id="UP000807353">
    <property type="component" value="Unassembled WGS sequence"/>
</dbReference>
<dbReference type="GO" id="GO:0008999">
    <property type="term" value="F:protein-N-terminal-alanine acetyltransferase activity"/>
    <property type="evidence" value="ECO:0007669"/>
    <property type="project" value="TreeGrafter"/>
</dbReference>
<accession>A0A9P5YI89</accession>